<evidence type="ECO:0000313" key="2">
    <source>
        <dbReference type="Proteomes" id="UP000270296"/>
    </source>
</evidence>
<reference evidence="3" key="1">
    <citation type="submission" date="2016-06" db="UniProtKB">
        <authorList>
            <consortium name="WormBaseParasite"/>
        </authorList>
    </citation>
    <scope>IDENTIFICATION</scope>
</reference>
<dbReference type="PANTHER" id="PTHR21581:SF6">
    <property type="entry name" value="TRAFFICKING PROTEIN PARTICLE COMPLEX SUBUNIT 12"/>
    <property type="match status" value="1"/>
</dbReference>
<protein>
    <submittedName>
        <fullName evidence="3">TPR_REGION domain-containing protein</fullName>
    </submittedName>
</protein>
<dbReference type="Proteomes" id="UP000270296">
    <property type="component" value="Unassembled WGS sequence"/>
</dbReference>
<accession>A0A183J2I0</accession>
<organism evidence="3">
    <name type="scientific">Soboliphyme baturini</name>
    <dbReference type="NCBI Taxonomy" id="241478"/>
    <lineage>
        <taxon>Eukaryota</taxon>
        <taxon>Metazoa</taxon>
        <taxon>Ecdysozoa</taxon>
        <taxon>Nematoda</taxon>
        <taxon>Enoplea</taxon>
        <taxon>Dorylaimia</taxon>
        <taxon>Dioctophymatida</taxon>
        <taxon>Dioctophymatoidea</taxon>
        <taxon>Soboliphymatidae</taxon>
        <taxon>Soboliphyme</taxon>
    </lineage>
</organism>
<dbReference type="InterPro" id="IPR011990">
    <property type="entry name" value="TPR-like_helical_dom_sf"/>
</dbReference>
<dbReference type="EMBL" id="UZAM01013575">
    <property type="protein sequence ID" value="VDP28758.1"/>
    <property type="molecule type" value="Genomic_DNA"/>
</dbReference>
<dbReference type="WBParaSite" id="SBAD_0001043801-mRNA-1">
    <property type="protein sequence ID" value="SBAD_0001043801-mRNA-1"/>
    <property type="gene ID" value="SBAD_0001043801"/>
</dbReference>
<dbReference type="GO" id="GO:0030008">
    <property type="term" value="C:TRAPP complex"/>
    <property type="evidence" value="ECO:0007669"/>
    <property type="project" value="TreeGrafter"/>
</dbReference>
<keyword evidence="2" id="KW-1185">Reference proteome</keyword>
<dbReference type="OrthoDB" id="428342at2759"/>
<dbReference type="PANTHER" id="PTHR21581">
    <property type="entry name" value="D-ALANYL-D-ALANINE CARBOXYPEPTIDASE"/>
    <property type="match status" value="1"/>
</dbReference>
<dbReference type="Gene3D" id="1.25.40.10">
    <property type="entry name" value="Tetratricopeptide repeat domain"/>
    <property type="match status" value="1"/>
</dbReference>
<name>A0A183J2I0_9BILA</name>
<dbReference type="Pfam" id="PF13432">
    <property type="entry name" value="TPR_16"/>
    <property type="match status" value="2"/>
</dbReference>
<dbReference type="AlphaFoldDB" id="A0A183J2I0"/>
<sequence>MSYDVYANQHDKVLSVQLWKERRHRIIDVLARTCFAMKDYHSAILAYEQLETVNADPVVQRNLGKMCLHAGDGPAAMKWFQKSCTAGGALNSPDQSLLFSGFIEIFQGNYAAAVEKFTTLAERNKSSYVAANNAAVALLYIGRITEATAIFQKLIATSPESVRIPEVCANLSSLYELQYSKSTAKEVELLMVVRNNYLETFDSSYIKL</sequence>
<gene>
    <name evidence="1" type="ORF">SBAD_LOCUS10078</name>
</gene>
<reference evidence="1 2" key="2">
    <citation type="submission" date="2018-11" db="EMBL/GenBank/DDBJ databases">
        <authorList>
            <consortium name="Pathogen Informatics"/>
        </authorList>
    </citation>
    <scope>NUCLEOTIDE SEQUENCE [LARGE SCALE GENOMIC DNA]</scope>
</reference>
<evidence type="ECO:0000313" key="1">
    <source>
        <dbReference type="EMBL" id="VDP28758.1"/>
    </source>
</evidence>
<proteinExistence type="predicted"/>
<dbReference type="SUPFAM" id="SSF48452">
    <property type="entry name" value="TPR-like"/>
    <property type="match status" value="1"/>
</dbReference>
<evidence type="ECO:0000313" key="3">
    <source>
        <dbReference type="WBParaSite" id="SBAD_0001043801-mRNA-1"/>
    </source>
</evidence>
<dbReference type="GO" id="GO:0005794">
    <property type="term" value="C:Golgi apparatus"/>
    <property type="evidence" value="ECO:0007669"/>
    <property type="project" value="TreeGrafter"/>
</dbReference>